<proteinExistence type="predicted"/>
<dbReference type="GO" id="GO:0016567">
    <property type="term" value="P:protein ubiquitination"/>
    <property type="evidence" value="ECO:0007669"/>
    <property type="project" value="TreeGrafter"/>
</dbReference>
<dbReference type="InterPro" id="IPR001841">
    <property type="entry name" value="Znf_RING"/>
</dbReference>
<organism evidence="1 2">
    <name type="scientific">Punica granatum</name>
    <name type="common">Pomegranate</name>
    <dbReference type="NCBI Taxonomy" id="22663"/>
    <lineage>
        <taxon>Eukaryota</taxon>
        <taxon>Viridiplantae</taxon>
        <taxon>Streptophyta</taxon>
        <taxon>Embryophyta</taxon>
        <taxon>Tracheophyta</taxon>
        <taxon>Spermatophyta</taxon>
        <taxon>Magnoliopsida</taxon>
        <taxon>eudicotyledons</taxon>
        <taxon>Gunneridae</taxon>
        <taxon>Pentapetalae</taxon>
        <taxon>rosids</taxon>
        <taxon>malvids</taxon>
        <taxon>Myrtales</taxon>
        <taxon>Lythraceae</taxon>
        <taxon>Punica</taxon>
    </lineage>
</organism>
<dbReference type="PANTHER" id="PTHR45969:SF81">
    <property type="entry name" value="OS08G0157400 PROTEIN"/>
    <property type="match status" value="1"/>
</dbReference>
<dbReference type="SUPFAM" id="SSF57850">
    <property type="entry name" value="RING/U-box"/>
    <property type="match status" value="1"/>
</dbReference>
<dbReference type="GeneID" id="116207370"/>
<dbReference type="OrthoDB" id="8062037at2759"/>
<evidence type="ECO:0000313" key="1">
    <source>
        <dbReference type="EMBL" id="PKI64394.1"/>
    </source>
</evidence>
<name>A0A2I0K778_PUNGR</name>
<reference evidence="1 2" key="1">
    <citation type="submission" date="2017-11" db="EMBL/GenBank/DDBJ databases">
        <title>De-novo sequencing of pomegranate (Punica granatum L.) genome.</title>
        <authorList>
            <person name="Akparov Z."/>
            <person name="Amiraslanov A."/>
            <person name="Hajiyeva S."/>
            <person name="Abbasov M."/>
            <person name="Kaur K."/>
            <person name="Hamwieh A."/>
            <person name="Solovyev V."/>
            <person name="Salamov A."/>
            <person name="Braich B."/>
            <person name="Kosarev P."/>
            <person name="Mahmoud A."/>
            <person name="Hajiyev E."/>
            <person name="Babayeva S."/>
            <person name="Izzatullayeva V."/>
            <person name="Mammadov A."/>
            <person name="Mammadov A."/>
            <person name="Sharifova S."/>
            <person name="Ojaghi J."/>
            <person name="Eynullazada K."/>
            <person name="Bayramov B."/>
            <person name="Abdulazimova A."/>
            <person name="Shahmuradov I."/>
        </authorList>
    </citation>
    <scope>NUCLEOTIDE SEQUENCE [LARGE SCALE GENOMIC DNA]</scope>
    <source>
        <strain evidence="2">cv. AG2017</strain>
        <tissue evidence="1">Leaf</tissue>
    </source>
</reference>
<dbReference type="Gene3D" id="3.30.40.10">
    <property type="entry name" value="Zinc/RING finger domain, C3HC4 (zinc finger)"/>
    <property type="match status" value="1"/>
</dbReference>
<dbReference type="GO" id="GO:0008270">
    <property type="term" value="F:zinc ion binding"/>
    <property type="evidence" value="ECO:0007669"/>
    <property type="project" value="UniProtKB-KW"/>
</dbReference>
<dbReference type="Pfam" id="PF13639">
    <property type="entry name" value="zf-RING_2"/>
    <property type="match status" value="1"/>
</dbReference>
<dbReference type="GO" id="GO:0061630">
    <property type="term" value="F:ubiquitin protein ligase activity"/>
    <property type="evidence" value="ECO:0007669"/>
    <property type="project" value="TreeGrafter"/>
</dbReference>
<dbReference type="AlphaFoldDB" id="A0A2I0K778"/>
<dbReference type="PANTHER" id="PTHR45969">
    <property type="entry name" value="RING ZINC FINGER PROTEIN-RELATED"/>
    <property type="match status" value="1"/>
</dbReference>
<sequence length="173" mass="19053">MGFPCASIRMPKLLGIIIVLKILRFINLIPSLFFKDPSSIDSPEQEIEPNGSSANEVPAEQQPSASLVPAPVIPSTTSKNLRVVEFGAFLGRLNQEQDGDSPCSICLNAIERSHEIRELSNCTHAFHRECLDSWVGEGHGTCPLCRAMLFTGLQSRDPSAIEGNYYLFGEEYL</sequence>
<evidence type="ECO:0000313" key="2">
    <source>
        <dbReference type="Proteomes" id="UP000233551"/>
    </source>
</evidence>
<protein>
    <submittedName>
        <fullName evidence="1">Uncharacterized protein</fullName>
    </submittedName>
</protein>
<dbReference type="Proteomes" id="UP000233551">
    <property type="component" value="Unassembled WGS sequence"/>
</dbReference>
<keyword evidence="2" id="KW-1185">Reference proteome</keyword>
<dbReference type="EMBL" id="PGOL01000824">
    <property type="protein sequence ID" value="PKI64394.1"/>
    <property type="molecule type" value="Genomic_DNA"/>
</dbReference>
<comment type="caution">
    <text evidence="1">The sequence shown here is derived from an EMBL/GenBank/DDBJ whole genome shotgun (WGS) entry which is preliminary data.</text>
</comment>
<dbReference type="SMART" id="SM00184">
    <property type="entry name" value="RING"/>
    <property type="match status" value="1"/>
</dbReference>
<dbReference type="PROSITE" id="PS50089">
    <property type="entry name" value="ZF_RING_2"/>
    <property type="match status" value="1"/>
</dbReference>
<gene>
    <name evidence="1" type="ORF">CRG98_015254</name>
</gene>
<dbReference type="STRING" id="22663.A0A2I0K778"/>
<accession>A0A2I0K778</accession>
<dbReference type="InterPro" id="IPR013083">
    <property type="entry name" value="Znf_RING/FYVE/PHD"/>
</dbReference>